<evidence type="ECO:0000256" key="9">
    <source>
        <dbReference type="ARBA" id="ARBA00023136"/>
    </source>
</evidence>
<dbReference type="SUPFAM" id="SSF56935">
    <property type="entry name" value="Porins"/>
    <property type="match status" value="1"/>
</dbReference>
<gene>
    <name evidence="17" type="ORF">ACFOLG_08175</name>
</gene>
<keyword evidence="5 12" id="KW-0812">Transmembrane</keyword>
<evidence type="ECO:0000256" key="7">
    <source>
        <dbReference type="ARBA" id="ARBA00023065"/>
    </source>
</evidence>
<organism evidence="17 18">
    <name type="scientific">Vogesella facilis</name>
    <dbReference type="NCBI Taxonomy" id="1655232"/>
    <lineage>
        <taxon>Bacteria</taxon>
        <taxon>Pseudomonadati</taxon>
        <taxon>Pseudomonadota</taxon>
        <taxon>Betaproteobacteria</taxon>
        <taxon>Neisseriales</taxon>
        <taxon>Chromobacteriaceae</taxon>
        <taxon>Vogesella</taxon>
    </lineage>
</organism>
<evidence type="ECO:0000256" key="13">
    <source>
        <dbReference type="RuleBase" id="RU003357"/>
    </source>
</evidence>
<keyword evidence="3 12" id="KW-0813">Transport</keyword>
<dbReference type="EMBL" id="JBHRXN010000020">
    <property type="protein sequence ID" value="MFC3532162.1"/>
    <property type="molecule type" value="Genomic_DNA"/>
</dbReference>
<sequence length="609" mass="65787">MFNYKPLAALVALACAPAALAASVTQLDEVVVTATRVSTPVAKVLSDVTVLGREEIEQSGSLSLPEFLARQAAVEIYNNGGEGKSGGIYLRGTNSGHVLVLVDGMRIVSATAGSTSLQYIPLAAVERIEIVRGPASSLYGADAIGGVIQIFTKKGDGEPNVQTNVGVGSDGKRQVGAGISGKTGSTSYSLAFDHNQTNGFSATNSGVSYGYNPDRDGYDNTTYLASVQHEWAAGHSIGVTLYQTEAISEYDSSPDAQDEEHARLAGQSVELKDQLTGDWLSTLRYSHTDDRSISYTNGNFDQSDSTFETRQDEWLWQSDIQLAPGQQLTVGVSNVEQHVLSSTAFTTTSRSVNAAFAGYQGEFGAHRLQGSVRYDDNSQFGGKRTGQIGYGFVPAEGWLLRAAYGTAYKAPTFNDLYYPLSYGYQGNPNLKPEEATNRELAIDWRQGANFVKLTAFDNKIDNLIETTDDYSTVNNIGRARISGQTLETGSAFGVFSVAANLTSQRARDLDSGKLLKNRAKLFGGVTAGLQQARTRWTAEWRFSGRRPANSSNSEYLDGYGVVNLGADYQLNPHWTIGTRLTNIADKQYETAKGYNQAGRGWLLTARYSN</sequence>
<evidence type="ECO:0000256" key="8">
    <source>
        <dbReference type="ARBA" id="ARBA00023077"/>
    </source>
</evidence>
<evidence type="ECO:0000259" key="15">
    <source>
        <dbReference type="Pfam" id="PF00593"/>
    </source>
</evidence>
<dbReference type="PANTHER" id="PTHR30069">
    <property type="entry name" value="TONB-DEPENDENT OUTER MEMBRANE RECEPTOR"/>
    <property type="match status" value="1"/>
</dbReference>
<keyword evidence="6 14" id="KW-0732">Signal</keyword>
<feature type="chain" id="PRO_5046870545" evidence="14">
    <location>
        <begin position="22"/>
        <end position="609"/>
    </location>
</feature>
<keyword evidence="4 12" id="KW-1134">Transmembrane beta strand</keyword>
<accession>A0ABV7RFD8</accession>
<dbReference type="InterPro" id="IPR039426">
    <property type="entry name" value="TonB-dep_rcpt-like"/>
</dbReference>
<evidence type="ECO:0000256" key="10">
    <source>
        <dbReference type="ARBA" id="ARBA00023170"/>
    </source>
</evidence>
<dbReference type="PANTHER" id="PTHR30069:SF53">
    <property type="entry name" value="COLICIN I RECEPTOR-RELATED"/>
    <property type="match status" value="1"/>
</dbReference>
<comment type="subcellular location">
    <subcellularLocation>
        <location evidence="1 12">Cell outer membrane</location>
        <topology evidence="1 12">Multi-pass membrane protein</topology>
    </subcellularLocation>
</comment>
<name>A0ABV7RFD8_9NEIS</name>
<keyword evidence="18" id="KW-1185">Reference proteome</keyword>
<evidence type="ECO:0000256" key="5">
    <source>
        <dbReference type="ARBA" id="ARBA00022692"/>
    </source>
</evidence>
<evidence type="ECO:0000313" key="17">
    <source>
        <dbReference type="EMBL" id="MFC3532162.1"/>
    </source>
</evidence>
<comment type="caution">
    <text evidence="17">The sequence shown here is derived from an EMBL/GenBank/DDBJ whole genome shotgun (WGS) entry which is preliminary data.</text>
</comment>
<evidence type="ECO:0000256" key="3">
    <source>
        <dbReference type="ARBA" id="ARBA00022448"/>
    </source>
</evidence>
<dbReference type="Proteomes" id="UP001595741">
    <property type="component" value="Unassembled WGS sequence"/>
</dbReference>
<reference evidence="18" key="1">
    <citation type="journal article" date="2019" name="Int. J. Syst. Evol. Microbiol.">
        <title>The Global Catalogue of Microorganisms (GCM) 10K type strain sequencing project: providing services to taxonomists for standard genome sequencing and annotation.</title>
        <authorList>
            <consortium name="The Broad Institute Genomics Platform"/>
            <consortium name="The Broad Institute Genome Sequencing Center for Infectious Disease"/>
            <person name="Wu L."/>
            <person name="Ma J."/>
        </authorList>
    </citation>
    <scope>NUCLEOTIDE SEQUENCE [LARGE SCALE GENOMIC DNA]</scope>
    <source>
        <strain evidence="18">KCTC 42742</strain>
    </source>
</reference>
<feature type="signal peptide" evidence="14">
    <location>
        <begin position="1"/>
        <end position="21"/>
    </location>
</feature>
<dbReference type="RefSeq" id="WP_386090600.1">
    <property type="nucleotide sequence ID" value="NZ_JBHRXN010000020.1"/>
</dbReference>
<proteinExistence type="inferred from homology"/>
<evidence type="ECO:0000256" key="2">
    <source>
        <dbReference type="ARBA" id="ARBA00009810"/>
    </source>
</evidence>
<comment type="similarity">
    <text evidence="2 12 13">Belongs to the TonB-dependent receptor family.</text>
</comment>
<dbReference type="Gene3D" id="2.40.170.20">
    <property type="entry name" value="TonB-dependent receptor, beta-barrel domain"/>
    <property type="match status" value="1"/>
</dbReference>
<keyword evidence="10 17" id="KW-0675">Receptor</keyword>
<evidence type="ECO:0000256" key="14">
    <source>
        <dbReference type="SAM" id="SignalP"/>
    </source>
</evidence>
<keyword evidence="9 12" id="KW-0472">Membrane</keyword>
<evidence type="ECO:0000256" key="6">
    <source>
        <dbReference type="ARBA" id="ARBA00022729"/>
    </source>
</evidence>
<dbReference type="PROSITE" id="PS52016">
    <property type="entry name" value="TONB_DEPENDENT_REC_3"/>
    <property type="match status" value="1"/>
</dbReference>
<evidence type="ECO:0000256" key="11">
    <source>
        <dbReference type="ARBA" id="ARBA00023237"/>
    </source>
</evidence>
<keyword evidence="7" id="KW-0406">Ion transport</keyword>
<dbReference type="CDD" id="cd01347">
    <property type="entry name" value="ligand_gated_channel"/>
    <property type="match status" value="1"/>
</dbReference>
<evidence type="ECO:0000259" key="16">
    <source>
        <dbReference type="Pfam" id="PF07715"/>
    </source>
</evidence>
<dbReference type="InterPro" id="IPR037066">
    <property type="entry name" value="Plug_dom_sf"/>
</dbReference>
<dbReference type="InterPro" id="IPR000531">
    <property type="entry name" value="Beta-barrel_TonB"/>
</dbReference>
<dbReference type="InterPro" id="IPR012910">
    <property type="entry name" value="Plug_dom"/>
</dbReference>
<dbReference type="InterPro" id="IPR036942">
    <property type="entry name" value="Beta-barrel_TonB_sf"/>
</dbReference>
<keyword evidence="11 12" id="KW-0998">Cell outer membrane</keyword>
<feature type="domain" description="TonB-dependent receptor-like beta-barrel" evidence="15">
    <location>
        <begin position="183"/>
        <end position="583"/>
    </location>
</feature>
<evidence type="ECO:0000256" key="12">
    <source>
        <dbReference type="PROSITE-ProRule" id="PRU01360"/>
    </source>
</evidence>
<keyword evidence="8 13" id="KW-0798">TonB box</keyword>
<dbReference type="Gene3D" id="2.170.130.10">
    <property type="entry name" value="TonB-dependent receptor, plug domain"/>
    <property type="match status" value="1"/>
</dbReference>
<evidence type="ECO:0000313" key="18">
    <source>
        <dbReference type="Proteomes" id="UP001595741"/>
    </source>
</evidence>
<dbReference type="Pfam" id="PF07715">
    <property type="entry name" value="Plug"/>
    <property type="match status" value="1"/>
</dbReference>
<dbReference type="Pfam" id="PF00593">
    <property type="entry name" value="TonB_dep_Rec_b-barrel"/>
    <property type="match status" value="1"/>
</dbReference>
<evidence type="ECO:0000256" key="1">
    <source>
        <dbReference type="ARBA" id="ARBA00004571"/>
    </source>
</evidence>
<protein>
    <submittedName>
        <fullName evidence="17">TonB-dependent receptor domain-containing protein</fullName>
    </submittedName>
</protein>
<feature type="domain" description="TonB-dependent receptor plug" evidence="16">
    <location>
        <begin position="42"/>
        <end position="147"/>
    </location>
</feature>
<evidence type="ECO:0000256" key="4">
    <source>
        <dbReference type="ARBA" id="ARBA00022452"/>
    </source>
</evidence>